<evidence type="ECO:0000313" key="3">
    <source>
        <dbReference type="Proteomes" id="UP000798951"/>
    </source>
</evidence>
<dbReference type="InterPro" id="IPR009061">
    <property type="entry name" value="DNA-bd_dom_put_sf"/>
</dbReference>
<keyword evidence="3" id="KW-1185">Reference proteome</keyword>
<accession>A0ABQ6YE81</accession>
<dbReference type="SUPFAM" id="SSF46955">
    <property type="entry name" value="Putative DNA-binding domain"/>
    <property type="match status" value="1"/>
</dbReference>
<reference evidence="2 3" key="1">
    <citation type="submission" date="2019-07" db="EMBL/GenBank/DDBJ databases">
        <title>Genomic Encyclopedia of Type Strains, Phase IV (KMG-IV): sequencing the most valuable type-strain genomes for metagenomic binning, comparative biology and taxonomic classification.</title>
        <authorList>
            <person name="Goeker M."/>
        </authorList>
    </citation>
    <scope>NUCLEOTIDE SEQUENCE [LARGE SCALE GENOMIC DNA]</scope>
    <source>
        <strain evidence="2 3">DSM 44831</strain>
    </source>
</reference>
<evidence type="ECO:0000313" key="2">
    <source>
        <dbReference type="EMBL" id="KAF0835719.1"/>
    </source>
</evidence>
<dbReference type="Proteomes" id="UP000798951">
    <property type="component" value="Unassembled WGS sequence"/>
</dbReference>
<protein>
    <submittedName>
        <fullName evidence="2">Helix-turn-helix protein</fullName>
    </submittedName>
</protein>
<organism evidence="2 3">
    <name type="scientific">Nocardia caishijiensis</name>
    <dbReference type="NCBI Taxonomy" id="184756"/>
    <lineage>
        <taxon>Bacteria</taxon>
        <taxon>Bacillati</taxon>
        <taxon>Actinomycetota</taxon>
        <taxon>Actinomycetes</taxon>
        <taxon>Mycobacteriales</taxon>
        <taxon>Nocardiaceae</taxon>
        <taxon>Nocardia</taxon>
    </lineage>
</organism>
<gene>
    <name evidence="2" type="ORF">FNL39_11921</name>
</gene>
<dbReference type="Pfam" id="PF12728">
    <property type="entry name" value="HTH_17"/>
    <property type="match status" value="1"/>
</dbReference>
<feature type="domain" description="Helix-turn-helix" evidence="1">
    <location>
        <begin position="37"/>
        <end position="91"/>
    </location>
</feature>
<evidence type="ECO:0000259" key="1">
    <source>
        <dbReference type="Pfam" id="PF12728"/>
    </source>
</evidence>
<dbReference type="RefSeq" id="WP_157102206.1">
    <property type="nucleotide sequence ID" value="NZ_VMSD01000019.1"/>
</dbReference>
<dbReference type="InterPro" id="IPR041657">
    <property type="entry name" value="HTH_17"/>
</dbReference>
<sequence length="97" mass="10802">MFGKRVFDGGKDLDDRTIDVVQATRPDAVASLNENDWYTTEEVAAVLKVDASSLRRWRTASPPQGPPFVHLTSRVTRYLGADVLAYVRRNRIDPAAA</sequence>
<dbReference type="EMBL" id="VMSD01000019">
    <property type="protein sequence ID" value="KAF0835719.1"/>
    <property type="molecule type" value="Genomic_DNA"/>
</dbReference>
<comment type="caution">
    <text evidence="2">The sequence shown here is derived from an EMBL/GenBank/DDBJ whole genome shotgun (WGS) entry which is preliminary data.</text>
</comment>
<proteinExistence type="predicted"/>
<name>A0ABQ6YE81_9NOCA</name>